<feature type="compositionally biased region" description="Acidic residues" evidence="1">
    <location>
        <begin position="522"/>
        <end position="532"/>
    </location>
</feature>
<feature type="compositionally biased region" description="Basic and acidic residues" evidence="1">
    <location>
        <begin position="465"/>
        <end position="489"/>
    </location>
</feature>
<feature type="region of interest" description="Disordered" evidence="1">
    <location>
        <begin position="360"/>
        <end position="442"/>
    </location>
</feature>
<name>A0ABU3VQ49_9EURY</name>
<sequence length="542" mass="60423">MYYTSQIFRLTAYAGYSHFTLFHLSYYPHIRFTVSKELTPLPEKFLTTFIVPDNAVIDDQKIATRTSMIIGNHAVIERDVESGFLMVGEGVHIAGEISTDDDIRADVWCKFDKNVNVGGDAYIGEFTTINGKIIVEGDLDIGKEVKLNGGFLSKGWVVVRNPLPVMVFIFLYIRALIGLGKTSEEIDKALNEMFEDDEEIDFENMDEDKMTEVINRGGFFVIPLGSKISSESINVPEDCIVGNDCEMNTRVICKRFEGGKNLTMNGFIRSKGETLIGEGSTITGEISSSGKVIVDKNVKIDGKISAKAVWIHETSFVEGKVSSGNIRFIVGDEFDIKDPENAEKAAILSKADSFDLISSNITEKKEEEPEELEDDAENAEEETISEETTASEEVADSDEKINAVDEETEEYLKADSAERDAEEEAREAEMEEELTAEEFEIADAEIETAEIEIVSAEIEIIENKIEAPEEEKANNPADSKKQAAAETKKQGSTSKRAQKRRAKKGKSEQHDMPIVNVFTGENIEEINFENEDVNDRPRGEEK</sequence>
<accession>A0ABU3VQ49</accession>
<evidence type="ECO:0000313" key="3">
    <source>
        <dbReference type="Proteomes" id="UP001272052"/>
    </source>
</evidence>
<organism evidence="2 3">
    <name type="scientific">Methanimicrococcus hacksteinii</name>
    <dbReference type="NCBI Taxonomy" id="3028293"/>
    <lineage>
        <taxon>Archaea</taxon>
        <taxon>Methanobacteriati</taxon>
        <taxon>Methanobacteriota</taxon>
        <taxon>Stenosarchaea group</taxon>
        <taxon>Methanomicrobia</taxon>
        <taxon>Methanosarcinales</taxon>
        <taxon>Methanosarcinaceae</taxon>
        <taxon>Methanimicrococcus</taxon>
    </lineage>
</organism>
<dbReference type="InterPro" id="IPR011004">
    <property type="entry name" value="Trimer_LpxA-like_sf"/>
</dbReference>
<dbReference type="EMBL" id="JAWDKC010000017">
    <property type="protein sequence ID" value="MDV0445434.1"/>
    <property type="molecule type" value="Genomic_DNA"/>
</dbReference>
<gene>
    <name evidence="2" type="ORF">MmiAt1_10120</name>
</gene>
<dbReference type="SUPFAM" id="SSF51161">
    <property type="entry name" value="Trimeric LpxA-like enzymes"/>
    <property type="match status" value="2"/>
</dbReference>
<feature type="compositionally biased region" description="Basic and acidic residues" evidence="1">
    <location>
        <begin position="410"/>
        <end position="419"/>
    </location>
</feature>
<dbReference type="Gene3D" id="2.160.10.10">
    <property type="entry name" value="Hexapeptide repeat proteins"/>
    <property type="match status" value="1"/>
</dbReference>
<keyword evidence="3" id="KW-1185">Reference proteome</keyword>
<feature type="compositionally biased region" description="Acidic residues" evidence="1">
    <location>
        <begin position="368"/>
        <end position="396"/>
    </location>
</feature>
<comment type="caution">
    <text evidence="2">The sequence shown here is derived from an EMBL/GenBank/DDBJ whole genome shotgun (WGS) entry which is preliminary data.</text>
</comment>
<feature type="region of interest" description="Disordered" evidence="1">
    <location>
        <begin position="465"/>
        <end position="542"/>
    </location>
</feature>
<evidence type="ECO:0000256" key="1">
    <source>
        <dbReference type="SAM" id="MobiDB-lite"/>
    </source>
</evidence>
<proteinExistence type="predicted"/>
<evidence type="ECO:0000313" key="2">
    <source>
        <dbReference type="EMBL" id="MDV0445434.1"/>
    </source>
</evidence>
<feature type="compositionally biased region" description="Acidic residues" evidence="1">
    <location>
        <begin position="420"/>
        <end position="442"/>
    </location>
</feature>
<protein>
    <recommendedName>
        <fullName evidence="4">Acyltransferase</fullName>
    </recommendedName>
</protein>
<reference evidence="2 3" key="1">
    <citation type="submission" date="2023-06" db="EMBL/GenBank/DDBJ databases">
        <title>Genome sequence of Methanimicrococcus sp. At1.</title>
        <authorList>
            <person name="Protasov E."/>
            <person name="Platt K."/>
            <person name="Poehlein A."/>
            <person name="Daniel R."/>
            <person name="Brune A."/>
        </authorList>
    </citation>
    <scope>NUCLEOTIDE SEQUENCE [LARGE SCALE GENOMIC DNA]</scope>
    <source>
        <strain evidence="2 3">At1</strain>
    </source>
</reference>
<evidence type="ECO:0008006" key="4">
    <source>
        <dbReference type="Google" id="ProtNLM"/>
    </source>
</evidence>
<feature type="compositionally biased region" description="Basic and acidic residues" evidence="1">
    <location>
        <begin position="533"/>
        <end position="542"/>
    </location>
</feature>
<dbReference type="Proteomes" id="UP001272052">
    <property type="component" value="Unassembled WGS sequence"/>
</dbReference>